<dbReference type="Proteomes" id="UP000829685">
    <property type="component" value="Unassembled WGS sequence"/>
</dbReference>
<dbReference type="Gene3D" id="3.50.50.60">
    <property type="entry name" value="FAD/NAD(P)-binding domain"/>
    <property type="match status" value="2"/>
</dbReference>
<accession>A0A9P9W8D9</accession>
<dbReference type="SUPFAM" id="SSF51905">
    <property type="entry name" value="FAD/NAD(P)-binding domain"/>
    <property type="match status" value="1"/>
</dbReference>
<evidence type="ECO:0000256" key="3">
    <source>
        <dbReference type="ARBA" id="ARBA00037217"/>
    </source>
</evidence>
<evidence type="ECO:0000259" key="6">
    <source>
        <dbReference type="Pfam" id="PF01593"/>
    </source>
</evidence>
<evidence type="ECO:0000256" key="1">
    <source>
        <dbReference type="ARBA" id="ARBA00004305"/>
    </source>
</evidence>
<keyword evidence="8" id="KW-1185">Reference proteome</keyword>
<dbReference type="PANTHER" id="PTHR10668:SF103">
    <property type="entry name" value="PYRIDINE NUCLEOTIDE-DISULFIDE OXIDOREDUCTASE DOMAIN-CONTAINING PROTEIN 2"/>
    <property type="match status" value="1"/>
</dbReference>
<dbReference type="EMBL" id="JAFIMR010000073">
    <property type="protein sequence ID" value="KAI1849877.1"/>
    <property type="molecule type" value="Genomic_DNA"/>
</dbReference>
<dbReference type="GO" id="GO:0016491">
    <property type="term" value="F:oxidoreductase activity"/>
    <property type="evidence" value="ECO:0007669"/>
    <property type="project" value="InterPro"/>
</dbReference>
<gene>
    <name evidence="7" type="ORF">JX265_013524</name>
</gene>
<evidence type="ECO:0000313" key="8">
    <source>
        <dbReference type="Proteomes" id="UP000829685"/>
    </source>
</evidence>
<organism evidence="7 8">
    <name type="scientific">Neoarthrinium moseri</name>
    <dbReference type="NCBI Taxonomy" id="1658444"/>
    <lineage>
        <taxon>Eukaryota</taxon>
        <taxon>Fungi</taxon>
        <taxon>Dikarya</taxon>
        <taxon>Ascomycota</taxon>
        <taxon>Pezizomycotina</taxon>
        <taxon>Sordariomycetes</taxon>
        <taxon>Xylariomycetidae</taxon>
        <taxon>Amphisphaeriales</taxon>
        <taxon>Apiosporaceae</taxon>
        <taxon>Neoarthrinium</taxon>
    </lineage>
</organism>
<proteinExistence type="inferred from homology"/>
<comment type="similarity">
    <text evidence="2">Belongs to the carotenoid/retinoid oxidoreductase family.</text>
</comment>
<reference evidence="7" key="1">
    <citation type="submission" date="2021-03" db="EMBL/GenBank/DDBJ databases">
        <title>Revisited historic fungal species revealed as producer of novel bioactive compounds through whole genome sequencing and comparative genomics.</title>
        <authorList>
            <person name="Vignolle G.A."/>
            <person name="Hochenegger N."/>
            <person name="Mach R.L."/>
            <person name="Mach-Aigner A.R."/>
            <person name="Javad Rahimi M."/>
            <person name="Salim K.A."/>
            <person name="Chan C.M."/>
            <person name="Lim L.B.L."/>
            <person name="Cai F."/>
            <person name="Druzhinina I.S."/>
            <person name="U'Ren J.M."/>
            <person name="Derntl C."/>
        </authorList>
    </citation>
    <scope>NUCLEOTIDE SEQUENCE</scope>
    <source>
        <strain evidence="7">TUCIM 5799</strain>
    </source>
</reference>
<protein>
    <recommendedName>
        <fullName evidence="5">Pyridine nucleotide-disulfide oxidoreductase domain-containing protein 2</fullName>
    </recommendedName>
</protein>
<dbReference type="AlphaFoldDB" id="A0A9P9W8D9"/>
<name>A0A9P9W8D9_9PEZI</name>
<feature type="domain" description="Amine oxidase" evidence="6">
    <location>
        <begin position="29"/>
        <end position="337"/>
    </location>
</feature>
<sequence>MADFTKIGYLTQDHDNEWDIIVVGSGHNGLTAAAYLAKAGKRVLVLERQYYAGGGVASLEMAEPGFKSERHSAIHSLIQGNPLILNDELDLLSHFGLQYRELHPTYAIIFENGALVLYRDREKTMAEIRKIAPEEAANYDRLMSVSVGIVDLLMPSMYEPPADMTAAIAASPYAAEIQAAAASSPMDIVQKYFKDETITVALLRYITEIQLAHPTTKGTGLLAYVALGALEKFGQWVPEGGGTAFTNSVIKCIEAHGGEVRLNTEVTRIITENGRAVGVGTRRGQLRAKDGVVAQIHPHNLGHMVKGLDAQIISDAEKTKISEFTLFVIHAALERPLDFNAGGAANYTIMNTVCPNSLEELITSYDTMARGELPENIMIGASTISLGDPTRAPAGKALLHAVVMVRPRLPGKEFEAWEEVKEDYVQRIFHYLTRFVKNLTPELVRSYVVVTPADHMNDSPSFRMGDICGISMGGDQLGLNRPTPALAQYRVPGLAGLYLCGPFMHPGGGVWGGGRPVARRVMEDLGLDFDAEFVKKSSRL</sequence>
<evidence type="ECO:0000313" key="7">
    <source>
        <dbReference type="EMBL" id="KAI1849877.1"/>
    </source>
</evidence>
<evidence type="ECO:0000256" key="2">
    <source>
        <dbReference type="ARBA" id="ARBA00006046"/>
    </source>
</evidence>
<dbReference type="PRINTS" id="PR00469">
    <property type="entry name" value="PNDRDTASEII"/>
</dbReference>
<comment type="subcellular location">
    <subcellularLocation>
        <location evidence="1">Mitochondrion matrix</location>
    </subcellularLocation>
</comment>
<dbReference type="PANTHER" id="PTHR10668">
    <property type="entry name" value="PHYTOENE DEHYDROGENASE"/>
    <property type="match status" value="1"/>
</dbReference>
<dbReference type="InterPro" id="IPR036188">
    <property type="entry name" value="FAD/NAD-bd_sf"/>
</dbReference>
<dbReference type="InterPro" id="IPR002937">
    <property type="entry name" value="Amino_oxidase"/>
</dbReference>
<dbReference type="Pfam" id="PF01593">
    <property type="entry name" value="Amino_oxidase"/>
    <property type="match status" value="1"/>
</dbReference>
<evidence type="ECO:0000256" key="4">
    <source>
        <dbReference type="ARBA" id="ARBA00038825"/>
    </source>
</evidence>
<evidence type="ECO:0000256" key="5">
    <source>
        <dbReference type="ARBA" id="ARBA00040298"/>
    </source>
</evidence>
<comment type="caution">
    <text evidence="7">The sequence shown here is derived from an EMBL/GenBank/DDBJ whole genome shotgun (WGS) entry which is preliminary data.</text>
</comment>
<dbReference type="GO" id="GO:0005759">
    <property type="term" value="C:mitochondrial matrix"/>
    <property type="evidence" value="ECO:0007669"/>
    <property type="project" value="UniProtKB-SubCell"/>
</dbReference>
<comment type="function">
    <text evidence="3">Probable oxidoreductase that may play a role as regulator of mitochondrial function.</text>
</comment>
<comment type="subunit">
    <text evidence="4">Interacts with COX5B; this interaction may contribute to localize PYROXD2 to the inner face of the inner mitochondrial membrane.</text>
</comment>